<feature type="region of interest" description="Disordered" evidence="1">
    <location>
        <begin position="108"/>
        <end position="149"/>
    </location>
</feature>
<reference evidence="2 3" key="1">
    <citation type="submission" date="2024-05" db="EMBL/GenBank/DDBJ databases">
        <title>Genome sequencing and assembly of Indian major carp, Cirrhinus mrigala (Hamilton, 1822).</title>
        <authorList>
            <person name="Mohindra V."/>
            <person name="Chowdhury L.M."/>
            <person name="Lal K."/>
            <person name="Jena J.K."/>
        </authorList>
    </citation>
    <scope>NUCLEOTIDE SEQUENCE [LARGE SCALE GENOMIC DNA]</scope>
    <source>
        <strain evidence="2">CM1030</strain>
        <tissue evidence="2">Blood</tissue>
    </source>
</reference>
<sequence>MNLASINVVPRRGNTILEGITIFIFQNGRDLEDYVEEFVSTCHRASCNEVCLMEGFRCGLDNDLRFIMPRGDPCWTRQSYINFAFWTNGSMFTLGEAEEDSALVQPHLADVSQRDPEPSPPLPRLAEPEPEPTADGEPEPRATEPSALGVTAREIATEPEPIESDQVREPAALPATVDVPVGREGAEDSTAHCTAEGERCLELGLLEIELDLTDFTEDIHVELPACSEQYACLDFPPTLP</sequence>
<gene>
    <name evidence="2" type="ORF">M9458_038557</name>
</gene>
<comment type="caution">
    <text evidence="2">The sequence shown here is derived from an EMBL/GenBank/DDBJ whole genome shotgun (WGS) entry which is preliminary data.</text>
</comment>
<organism evidence="2 3">
    <name type="scientific">Cirrhinus mrigala</name>
    <name type="common">Mrigala</name>
    <dbReference type="NCBI Taxonomy" id="683832"/>
    <lineage>
        <taxon>Eukaryota</taxon>
        <taxon>Metazoa</taxon>
        <taxon>Chordata</taxon>
        <taxon>Craniata</taxon>
        <taxon>Vertebrata</taxon>
        <taxon>Euteleostomi</taxon>
        <taxon>Actinopterygii</taxon>
        <taxon>Neopterygii</taxon>
        <taxon>Teleostei</taxon>
        <taxon>Ostariophysi</taxon>
        <taxon>Cypriniformes</taxon>
        <taxon>Cyprinidae</taxon>
        <taxon>Labeoninae</taxon>
        <taxon>Labeonini</taxon>
        <taxon>Cirrhinus</taxon>
    </lineage>
</organism>
<evidence type="ECO:0000256" key="1">
    <source>
        <dbReference type="SAM" id="MobiDB-lite"/>
    </source>
</evidence>
<dbReference type="EMBL" id="JAMKFB020000019">
    <property type="protein sequence ID" value="KAL0166713.1"/>
    <property type="molecule type" value="Genomic_DNA"/>
</dbReference>
<dbReference type="Proteomes" id="UP001529510">
    <property type="component" value="Unassembled WGS sequence"/>
</dbReference>
<feature type="compositionally biased region" description="Acidic residues" evidence="1">
    <location>
        <begin position="128"/>
        <end position="137"/>
    </location>
</feature>
<proteinExistence type="predicted"/>
<evidence type="ECO:0000313" key="2">
    <source>
        <dbReference type="EMBL" id="KAL0166713.1"/>
    </source>
</evidence>
<dbReference type="AlphaFoldDB" id="A0ABD0P1K4"/>
<protein>
    <submittedName>
        <fullName evidence="2">Uncharacterized protein</fullName>
    </submittedName>
</protein>
<keyword evidence="3" id="KW-1185">Reference proteome</keyword>
<accession>A0ABD0P1K4</accession>
<name>A0ABD0P1K4_CIRMR</name>
<evidence type="ECO:0000313" key="3">
    <source>
        <dbReference type="Proteomes" id="UP001529510"/>
    </source>
</evidence>